<evidence type="ECO:0000313" key="2">
    <source>
        <dbReference type="EMBL" id="PKU22942.1"/>
    </source>
</evidence>
<keyword evidence="3" id="KW-1185">Reference proteome</keyword>
<proteinExistence type="predicted"/>
<evidence type="ECO:0000256" key="1">
    <source>
        <dbReference type="SAM" id="MobiDB-lite"/>
    </source>
</evidence>
<accession>A0A2N3PRD8</accession>
<evidence type="ECO:0000313" key="3">
    <source>
        <dbReference type="Proteomes" id="UP000233293"/>
    </source>
</evidence>
<organism evidence="2 3">
    <name type="scientific">Telmatospirillum siberiense</name>
    <dbReference type="NCBI Taxonomy" id="382514"/>
    <lineage>
        <taxon>Bacteria</taxon>
        <taxon>Pseudomonadati</taxon>
        <taxon>Pseudomonadota</taxon>
        <taxon>Alphaproteobacteria</taxon>
        <taxon>Rhodospirillales</taxon>
        <taxon>Rhodospirillaceae</taxon>
        <taxon>Telmatospirillum</taxon>
    </lineage>
</organism>
<comment type="caution">
    <text evidence="2">The sequence shown here is derived from an EMBL/GenBank/DDBJ whole genome shotgun (WGS) entry which is preliminary data.</text>
</comment>
<protein>
    <submittedName>
        <fullName evidence="2">Uncharacterized protein</fullName>
    </submittedName>
</protein>
<dbReference type="AlphaFoldDB" id="A0A2N3PRD8"/>
<name>A0A2N3PRD8_9PROT</name>
<dbReference type="Proteomes" id="UP000233293">
    <property type="component" value="Unassembled WGS sequence"/>
</dbReference>
<feature type="compositionally biased region" description="Basic and acidic residues" evidence="1">
    <location>
        <begin position="92"/>
        <end position="102"/>
    </location>
</feature>
<dbReference type="EMBL" id="PIUM01000025">
    <property type="protein sequence ID" value="PKU22942.1"/>
    <property type="molecule type" value="Genomic_DNA"/>
</dbReference>
<reference evidence="3" key="1">
    <citation type="submission" date="2017-12" db="EMBL/GenBank/DDBJ databases">
        <title>Draft genome sequence of Telmatospirillum siberiense 26-4b1T, an acidotolerant peatland alphaproteobacterium potentially involved in sulfur cycling.</title>
        <authorList>
            <person name="Hausmann B."/>
            <person name="Pjevac P."/>
            <person name="Schreck K."/>
            <person name="Herbold C.W."/>
            <person name="Daims H."/>
            <person name="Wagner M."/>
            <person name="Pester M."/>
            <person name="Loy A."/>
        </authorList>
    </citation>
    <scope>NUCLEOTIDE SEQUENCE [LARGE SCALE GENOMIC DNA]</scope>
    <source>
        <strain evidence="3">26-4b1</strain>
    </source>
</reference>
<sequence length="102" mass="10924">MAVSRVGQPDGNASGTILRTIKTQFSRIAPASLLSQVAIMSSSYQTITHYRPFINERLLFRSSESVRNGDDGREADLIGPFSDVSCPTGKPDAADEHGLGNA</sequence>
<feature type="region of interest" description="Disordered" evidence="1">
    <location>
        <begin position="66"/>
        <end position="102"/>
    </location>
</feature>
<feature type="compositionally biased region" description="Basic and acidic residues" evidence="1">
    <location>
        <begin position="67"/>
        <end position="76"/>
    </location>
</feature>
<gene>
    <name evidence="2" type="ORF">CWS72_18995</name>
</gene>